<reference evidence="2 3" key="1">
    <citation type="submission" date="2015-09" db="EMBL/GenBank/DDBJ databases">
        <authorList>
            <consortium name="Swine Surveillance"/>
        </authorList>
    </citation>
    <scope>NUCLEOTIDE SEQUENCE [LARGE SCALE GENOMIC DNA]</scope>
    <source>
        <strain evidence="2 3">CECT 4292</strain>
    </source>
</reference>
<feature type="chain" id="PRO_5006062261" evidence="1">
    <location>
        <begin position="21"/>
        <end position="132"/>
    </location>
</feature>
<keyword evidence="1" id="KW-0732">Signal</keyword>
<gene>
    <name evidence="2" type="ORF">RUA4292_03012</name>
</gene>
<name>A0A0P1F4B1_9RHOB</name>
<dbReference type="RefSeq" id="WP_058278320.1">
    <property type="nucleotide sequence ID" value="NZ_CYPU01000048.1"/>
</dbReference>
<proteinExistence type="predicted"/>
<evidence type="ECO:0000313" key="2">
    <source>
        <dbReference type="EMBL" id="CUH48822.1"/>
    </source>
</evidence>
<dbReference type="OrthoDB" id="7707681at2"/>
<protein>
    <submittedName>
        <fullName evidence="2">Uncharacterized protein</fullName>
    </submittedName>
</protein>
<feature type="signal peptide" evidence="1">
    <location>
        <begin position="1"/>
        <end position="20"/>
    </location>
</feature>
<dbReference type="Proteomes" id="UP000050783">
    <property type="component" value="Unassembled WGS sequence"/>
</dbReference>
<dbReference type="EMBL" id="CYPU01000048">
    <property type="protein sequence ID" value="CUH48822.1"/>
    <property type="molecule type" value="Genomic_DNA"/>
</dbReference>
<dbReference type="AlphaFoldDB" id="A0A0P1F4B1"/>
<sequence length="132" mass="14495">MKASLTAIAAMTVSAQSVLAGTVEYKCEITKPDGHGWIAPEYNFQVDTDTREAKVVSCHHDWTSAQLKVKKSGEYRMFWNVTLRSSEGQNLRMKYQANLNSAKNTVKVRASFAHTSAANKPYGSGVCSVFTG</sequence>
<accession>A0A0P1F4B1</accession>
<organism evidence="2 3">
    <name type="scientific">Ruegeria atlantica</name>
    <dbReference type="NCBI Taxonomy" id="81569"/>
    <lineage>
        <taxon>Bacteria</taxon>
        <taxon>Pseudomonadati</taxon>
        <taxon>Pseudomonadota</taxon>
        <taxon>Alphaproteobacteria</taxon>
        <taxon>Rhodobacterales</taxon>
        <taxon>Roseobacteraceae</taxon>
        <taxon>Ruegeria</taxon>
    </lineage>
</organism>
<evidence type="ECO:0000256" key="1">
    <source>
        <dbReference type="SAM" id="SignalP"/>
    </source>
</evidence>
<dbReference type="GeneID" id="55494191"/>
<evidence type="ECO:0000313" key="3">
    <source>
        <dbReference type="Proteomes" id="UP000050783"/>
    </source>
</evidence>